<gene>
    <name evidence="1" type="ORF">CYMTET_4631</name>
</gene>
<protein>
    <submittedName>
        <fullName evidence="1">Uncharacterized protein</fullName>
    </submittedName>
</protein>
<proteinExistence type="predicted"/>
<dbReference type="EMBL" id="LGRX02000658">
    <property type="protein sequence ID" value="KAK3287877.1"/>
    <property type="molecule type" value="Genomic_DNA"/>
</dbReference>
<keyword evidence="2" id="KW-1185">Reference proteome</keyword>
<name>A0AAE0H0Z2_9CHLO</name>
<evidence type="ECO:0000313" key="1">
    <source>
        <dbReference type="EMBL" id="KAK3287877.1"/>
    </source>
</evidence>
<reference evidence="1 2" key="1">
    <citation type="journal article" date="2015" name="Genome Biol. Evol.">
        <title>Comparative Genomics of a Bacterivorous Green Alga Reveals Evolutionary Causalities and Consequences of Phago-Mixotrophic Mode of Nutrition.</title>
        <authorList>
            <person name="Burns J.A."/>
            <person name="Paasch A."/>
            <person name="Narechania A."/>
            <person name="Kim E."/>
        </authorList>
    </citation>
    <scope>NUCLEOTIDE SEQUENCE [LARGE SCALE GENOMIC DNA]</scope>
    <source>
        <strain evidence="1 2">PLY_AMNH</strain>
    </source>
</reference>
<dbReference type="Proteomes" id="UP001190700">
    <property type="component" value="Unassembled WGS sequence"/>
</dbReference>
<dbReference type="AlphaFoldDB" id="A0AAE0H0Z2"/>
<comment type="caution">
    <text evidence="1">The sequence shown here is derived from an EMBL/GenBank/DDBJ whole genome shotgun (WGS) entry which is preliminary data.</text>
</comment>
<accession>A0AAE0H0Z2</accession>
<sequence>MSDIFTHPLERTDTDNWDTESCDSWFFYDPGTSYERNRSLRSHEVLATFANAFTSFPYQARLKFYVNQSTTNLCYVGGMVVGAVEALIRSMFFHKRLYICAGCRDMRKESDKHIQRSGVDGKSAIIVSRVLP</sequence>
<evidence type="ECO:0000313" key="2">
    <source>
        <dbReference type="Proteomes" id="UP001190700"/>
    </source>
</evidence>
<organism evidence="1 2">
    <name type="scientific">Cymbomonas tetramitiformis</name>
    <dbReference type="NCBI Taxonomy" id="36881"/>
    <lineage>
        <taxon>Eukaryota</taxon>
        <taxon>Viridiplantae</taxon>
        <taxon>Chlorophyta</taxon>
        <taxon>Pyramimonadophyceae</taxon>
        <taxon>Pyramimonadales</taxon>
        <taxon>Pyramimonadaceae</taxon>
        <taxon>Cymbomonas</taxon>
    </lineage>
</organism>